<reference evidence="2 3" key="1">
    <citation type="submission" date="2024-03" db="EMBL/GenBank/DDBJ databases">
        <title>High-quality draft genome sequence of Oceanobacter sp. wDCs-4.</title>
        <authorList>
            <person name="Dong C."/>
        </authorList>
    </citation>
    <scope>NUCLEOTIDE SEQUENCE [LARGE SCALE GENOMIC DNA]</scope>
    <source>
        <strain evidence="3">wDCs-4</strain>
    </source>
</reference>
<sequence>MKRISVLMMLLVLTTPVLAAGEQTYGYFELLGKSWFLVALNDVESVSEGAVTEGAVTEGTRLELKVVEDEVSPRRFRQLWMDALAAAATSHNLSHFQQDLDTFFSAIKGPLLKGDNLSLELQDDATVLMINHYDHAHLSPDFLALLVDSLTARIAPIPQLRQGLLGLLEPQQMSTLETAFHAEEIPLQRISQTSRWLRFPGKTRVSQL</sequence>
<evidence type="ECO:0000256" key="1">
    <source>
        <dbReference type="SAM" id="SignalP"/>
    </source>
</evidence>
<feature type="signal peptide" evidence="1">
    <location>
        <begin position="1"/>
        <end position="19"/>
    </location>
</feature>
<accession>A0ABW8NLH6</accession>
<dbReference type="EMBL" id="JBBKTX010000020">
    <property type="protein sequence ID" value="MFK4753812.1"/>
    <property type="molecule type" value="Genomic_DNA"/>
</dbReference>
<dbReference type="RefSeq" id="WP_416206805.1">
    <property type="nucleotide sequence ID" value="NZ_JBBKTX010000020.1"/>
</dbReference>
<protein>
    <recommendedName>
        <fullName evidence="4">Chalcone isomerase-like</fullName>
    </recommendedName>
</protein>
<comment type="caution">
    <text evidence="2">The sequence shown here is derived from an EMBL/GenBank/DDBJ whole genome shotgun (WGS) entry which is preliminary data.</text>
</comment>
<keyword evidence="3" id="KW-1185">Reference proteome</keyword>
<evidence type="ECO:0000313" key="3">
    <source>
        <dbReference type="Proteomes" id="UP001620597"/>
    </source>
</evidence>
<evidence type="ECO:0008006" key="4">
    <source>
        <dbReference type="Google" id="ProtNLM"/>
    </source>
</evidence>
<keyword evidence="1" id="KW-0732">Signal</keyword>
<organism evidence="2 3">
    <name type="scientific">Oceanobacter antarcticus</name>
    <dbReference type="NCBI Taxonomy" id="3133425"/>
    <lineage>
        <taxon>Bacteria</taxon>
        <taxon>Pseudomonadati</taxon>
        <taxon>Pseudomonadota</taxon>
        <taxon>Gammaproteobacteria</taxon>
        <taxon>Oceanospirillales</taxon>
        <taxon>Oceanospirillaceae</taxon>
        <taxon>Oceanobacter</taxon>
    </lineage>
</organism>
<gene>
    <name evidence="2" type="ORF">WG929_15455</name>
</gene>
<dbReference type="Proteomes" id="UP001620597">
    <property type="component" value="Unassembled WGS sequence"/>
</dbReference>
<name>A0ABW8NLH6_9GAMM</name>
<evidence type="ECO:0000313" key="2">
    <source>
        <dbReference type="EMBL" id="MFK4753812.1"/>
    </source>
</evidence>
<feature type="chain" id="PRO_5047464326" description="Chalcone isomerase-like" evidence="1">
    <location>
        <begin position="20"/>
        <end position="208"/>
    </location>
</feature>
<proteinExistence type="predicted"/>